<dbReference type="PROSITE" id="PS51635">
    <property type="entry name" value="PNPLA"/>
    <property type="match status" value="1"/>
</dbReference>
<accession>A0A835QIC6</accession>
<evidence type="ECO:0000256" key="4">
    <source>
        <dbReference type="ARBA" id="ARBA00023098"/>
    </source>
</evidence>
<dbReference type="Proteomes" id="UP000636800">
    <property type="component" value="Chromosome 7"/>
</dbReference>
<dbReference type="InterPro" id="IPR002641">
    <property type="entry name" value="PNPLA_dom"/>
</dbReference>
<dbReference type="PANTHER" id="PTHR32241:SF12">
    <property type="entry name" value="OS03G0784100 PROTEIN"/>
    <property type="match status" value="1"/>
</dbReference>
<name>A0A835QIC6_VANPL</name>
<protein>
    <recommendedName>
        <fullName evidence="7">PNPLA domain-containing protein</fullName>
    </recommendedName>
</protein>
<dbReference type="GO" id="GO:0016787">
    <property type="term" value="F:hydrolase activity"/>
    <property type="evidence" value="ECO:0007669"/>
    <property type="project" value="UniProtKB-KW"/>
</dbReference>
<feature type="domain" description="PNPLA" evidence="7">
    <location>
        <begin position="66"/>
        <end position="254"/>
    </location>
</feature>
<evidence type="ECO:0000256" key="1">
    <source>
        <dbReference type="ARBA" id="ARBA00010240"/>
    </source>
</evidence>
<evidence type="ECO:0000256" key="2">
    <source>
        <dbReference type="ARBA" id="ARBA00022801"/>
    </source>
</evidence>
<dbReference type="OrthoDB" id="4676at2759"/>
<dbReference type="PANTHER" id="PTHR32241">
    <property type="entry name" value="PATATIN-LIKE PROTEIN 6"/>
    <property type="match status" value="1"/>
</dbReference>
<comment type="caution">
    <text evidence="6">Lacks conserved residue(s) required for the propagation of feature annotation.</text>
</comment>
<evidence type="ECO:0000256" key="3">
    <source>
        <dbReference type="ARBA" id="ARBA00022963"/>
    </source>
</evidence>
<dbReference type="AlphaFoldDB" id="A0A835QIC6"/>
<dbReference type="GO" id="GO:0016042">
    <property type="term" value="P:lipid catabolic process"/>
    <property type="evidence" value="ECO:0007669"/>
    <property type="project" value="UniProtKB-KW"/>
</dbReference>
<evidence type="ECO:0000313" key="8">
    <source>
        <dbReference type="EMBL" id="KAG0473825.1"/>
    </source>
</evidence>
<reference evidence="8 9" key="1">
    <citation type="journal article" date="2020" name="Nat. Food">
        <title>A phased Vanilla planifolia genome enables genetic improvement of flavour and production.</title>
        <authorList>
            <person name="Hasing T."/>
            <person name="Tang H."/>
            <person name="Brym M."/>
            <person name="Khazi F."/>
            <person name="Huang T."/>
            <person name="Chambers A.H."/>
        </authorList>
    </citation>
    <scope>NUCLEOTIDE SEQUENCE [LARGE SCALE GENOMIC DNA]</scope>
    <source>
        <tissue evidence="8">Leaf</tissue>
    </source>
</reference>
<sequence>MATTAPAIMDPCNDVDKLSYEIFNILEANFLFGYDAPKLLLSGSSPVKAPYLRGVYPGKVSILSLEAVDDCLPAAACLARLESSLRHRSGEPTARIADFFDAATGSGAGGILAAMLFSRGLHGRPLFSAEEALCFLAKNGGSPPPSTTRRKGLFCGMFRRPGGRLFRRLFGDATLRDTVKPLLIPCFDLSTAAPFLFSRADALESDGYNFLIREVCAATCAGKSVVEIKSVDGRTSISAVGGAVAMANPTSAAITHVLHNKQEFPFAAGVRDLHVFTIAGADAGSSGRSSPSTAALLQIAGNGMADTVDQAIAMAFSQNGIQTGNYVRIQAHSFSNKISTRDEKEMMTMVEEMLSQKNIESVLFQGKRLSQETSIEKMEQFCNELIKEHEKRKTSLIPTVIVKKA</sequence>
<evidence type="ECO:0000313" key="9">
    <source>
        <dbReference type="Proteomes" id="UP000636800"/>
    </source>
</evidence>
<dbReference type="CDD" id="cd07199">
    <property type="entry name" value="Pat17_PNPLA8_PNPLA9_like"/>
    <property type="match status" value="1"/>
</dbReference>
<keyword evidence="2" id="KW-0378">Hydrolase</keyword>
<dbReference type="EMBL" id="JADCNL010000007">
    <property type="protein sequence ID" value="KAG0473825.1"/>
    <property type="molecule type" value="Genomic_DNA"/>
</dbReference>
<comment type="function">
    <text evidence="5">Possesses non-specific lipolytic acyl hydrolase (LAH) activity. Hydrolyzes phospholipids as well as galactolipids. May play a role in disease resistance.</text>
</comment>
<proteinExistence type="inferred from homology"/>
<organism evidence="8 9">
    <name type="scientific">Vanilla planifolia</name>
    <name type="common">Vanilla</name>
    <dbReference type="NCBI Taxonomy" id="51239"/>
    <lineage>
        <taxon>Eukaryota</taxon>
        <taxon>Viridiplantae</taxon>
        <taxon>Streptophyta</taxon>
        <taxon>Embryophyta</taxon>
        <taxon>Tracheophyta</taxon>
        <taxon>Spermatophyta</taxon>
        <taxon>Magnoliopsida</taxon>
        <taxon>Liliopsida</taxon>
        <taxon>Asparagales</taxon>
        <taxon>Orchidaceae</taxon>
        <taxon>Vanilloideae</taxon>
        <taxon>Vanilleae</taxon>
        <taxon>Vanilla</taxon>
    </lineage>
</organism>
<keyword evidence="9" id="KW-1185">Reference proteome</keyword>
<dbReference type="SUPFAM" id="SSF52151">
    <property type="entry name" value="FabD/lysophospholipase-like"/>
    <property type="match status" value="1"/>
</dbReference>
<keyword evidence="4" id="KW-0443">Lipid metabolism</keyword>
<comment type="caution">
    <text evidence="8">The sequence shown here is derived from an EMBL/GenBank/DDBJ whole genome shotgun (WGS) entry which is preliminary data.</text>
</comment>
<dbReference type="Gene3D" id="3.40.1090.10">
    <property type="entry name" value="Cytosolic phospholipase A2 catalytic domain"/>
    <property type="match status" value="1"/>
</dbReference>
<evidence type="ECO:0000256" key="6">
    <source>
        <dbReference type="PROSITE-ProRule" id="PRU01161"/>
    </source>
</evidence>
<comment type="similarity">
    <text evidence="1">Belongs to the patatin family.</text>
</comment>
<evidence type="ECO:0000259" key="7">
    <source>
        <dbReference type="PROSITE" id="PS51635"/>
    </source>
</evidence>
<gene>
    <name evidence="8" type="ORF">HPP92_015682</name>
</gene>
<dbReference type="InterPro" id="IPR016035">
    <property type="entry name" value="Acyl_Trfase/lysoPLipase"/>
</dbReference>
<evidence type="ECO:0000256" key="5">
    <source>
        <dbReference type="ARBA" id="ARBA00025642"/>
    </source>
</evidence>
<keyword evidence="3" id="KW-0442">Lipid degradation</keyword>